<name>A0A3B1DPE1_9ZZZZ</name>
<feature type="region of interest" description="Disordered" evidence="2">
    <location>
        <begin position="392"/>
        <end position="437"/>
    </location>
</feature>
<dbReference type="InterPro" id="IPR050952">
    <property type="entry name" value="TRIM-NHL_E3_ligases"/>
</dbReference>
<organism evidence="3">
    <name type="scientific">hydrothermal vent metagenome</name>
    <dbReference type="NCBI Taxonomy" id="652676"/>
    <lineage>
        <taxon>unclassified sequences</taxon>
        <taxon>metagenomes</taxon>
        <taxon>ecological metagenomes</taxon>
    </lineage>
</organism>
<protein>
    <recommendedName>
        <fullName evidence="4">NHL repeat domain protein</fullName>
    </recommendedName>
</protein>
<dbReference type="Gene3D" id="2.120.10.30">
    <property type="entry name" value="TolB, C-terminal domain"/>
    <property type="match status" value="2"/>
</dbReference>
<proteinExistence type="predicted"/>
<evidence type="ECO:0000256" key="1">
    <source>
        <dbReference type="ARBA" id="ARBA00022737"/>
    </source>
</evidence>
<dbReference type="PROSITE" id="PS51125">
    <property type="entry name" value="NHL"/>
    <property type="match status" value="2"/>
</dbReference>
<evidence type="ECO:0000313" key="3">
    <source>
        <dbReference type="EMBL" id="VAX36860.1"/>
    </source>
</evidence>
<keyword evidence="1" id="KW-0677">Repeat</keyword>
<gene>
    <name evidence="3" type="ORF">MNBD_PLANCTO03-724</name>
</gene>
<accession>A0A3B1DPE1</accession>
<dbReference type="InterPro" id="IPR001258">
    <property type="entry name" value="NHL_repeat"/>
</dbReference>
<evidence type="ECO:0008006" key="4">
    <source>
        <dbReference type="Google" id="ProtNLM"/>
    </source>
</evidence>
<feature type="compositionally biased region" description="Acidic residues" evidence="2">
    <location>
        <begin position="409"/>
        <end position="430"/>
    </location>
</feature>
<dbReference type="PANTHER" id="PTHR24104:SF25">
    <property type="entry name" value="PROTEIN LIN-41"/>
    <property type="match status" value="1"/>
</dbReference>
<dbReference type="GO" id="GO:0008270">
    <property type="term" value="F:zinc ion binding"/>
    <property type="evidence" value="ECO:0007669"/>
    <property type="project" value="UniProtKB-KW"/>
</dbReference>
<dbReference type="PROSITE" id="PS51257">
    <property type="entry name" value="PROKAR_LIPOPROTEIN"/>
    <property type="match status" value="1"/>
</dbReference>
<reference evidence="3" key="1">
    <citation type="submission" date="2018-06" db="EMBL/GenBank/DDBJ databases">
        <authorList>
            <person name="Zhirakovskaya E."/>
        </authorList>
    </citation>
    <scope>NUCLEOTIDE SEQUENCE</scope>
</reference>
<dbReference type="AlphaFoldDB" id="A0A3B1DPE1"/>
<dbReference type="SUPFAM" id="SSF63829">
    <property type="entry name" value="Calcium-dependent phosphotriesterase"/>
    <property type="match status" value="1"/>
</dbReference>
<dbReference type="PANTHER" id="PTHR24104">
    <property type="entry name" value="E3 UBIQUITIN-PROTEIN LIGASE NHLRC1-RELATED"/>
    <property type="match status" value="1"/>
</dbReference>
<sequence>MAQHKNRSGSFRVLLPTIGGLLIVLVLSGCGSGGGGQSRSAVKPSVSGQYAFWPMPPADPHMQFLQPIASREDVAPDRRSALSAMVFGEEDRQQTAIEKPYGVDMKNGRLYICDIRKNTVVVLDFEKKQMRLMGATGFNALANPVDVEVADDGMIYVADNERRAVFVFDANEKFQRVIGHDDFRPVGVVTFGNRLYVCNLDLQIVEIFNRFTGDLIGSIGEVGDEDGQFRVPLGIDVDTEGNVYVVDLMRCRLQKFSPDGQLLAAVGTSGDAPGSFVRPKHIAVDTDGIIYIVDAAFQNVQMFDHEFRLLMHFGAGGDFTGAMNLPAGICVDDTSLKYFVDELHPGFDAKRLVLVTNQFGFSKVGAYAMGERAEGWSISELTANAADVEAGLGANPETMRLQAQTGDLPPEEQPQEEPAAEPDATDEGADGGEGPNS</sequence>
<evidence type="ECO:0000256" key="2">
    <source>
        <dbReference type="SAM" id="MobiDB-lite"/>
    </source>
</evidence>
<dbReference type="EMBL" id="UOGK01000080">
    <property type="protein sequence ID" value="VAX36860.1"/>
    <property type="molecule type" value="Genomic_DNA"/>
</dbReference>
<dbReference type="InterPro" id="IPR011042">
    <property type="entry name" value="6-blade_b-propeller_TolB-like"/>
</dbReference>